<proteinExistence type="predicted"/>
<dbReference type="RefSeq" id="WP_103724838.1">
    <property type="nucleotide sequence ID" value="NZ_PQNY01000001.1"/>
</dbReference>
<evidence type="ECO:0000256" key="1">
    <source>
        <dbReference type="SAM" id="MobiDB-lite"/>
    </source>
</evidence>
<evidence type="ECO:0000313" key="5">
    <source>
        <dbReference type="Proteomes" id="UP000237056"/>
    </source>
</evidence>
<feature type="domain" description="Outer membrane protein beta-barrel" evidence="3">
    <location>
        <begin position="257"/>
        <end position="443"/>
    </location>
</feature>
<comment type="caution">
    <text evidence="4">The sequence shown here is derived from an EMBL/GenBank/DDBJ whole genome shotgun (WGS) entry which is preliminary data.</text>
</comment>
<dbReference type="InterPro" id="IPR011250">
    <property type="entry name" value="OMP/PagP_B-barrel"/>
</dbReference>
<reference evidence="4 5" key="1">
    <citation type="submission" date="2018-01" db="EMBL/GenBank/DDBJ databases">
        <title>Genomic Encyclopedia of Type Strains, Phase I: the one thousand microbial genomes (KMG-I) project.</title>
        <authorList>
            <person name="Goeker M."/>
        </authorList>
    </citation>
    <scope>NUCLEOTIDE SEQUENCE [LARGE SCALE GENOMIC DNA]</scope>
    <source>
        <strain evidence="4 5">DSM 17960</strain>
    </source>
</reference>
<dbReference type="EMBL" id="PQNY01000001">
    <property type="protein sequence ID" value="POS03097.1"/>
    <property type="molecule type" value="Genomic_DNA"/>
</dbReference>
<keyword evidence="2" id="KW-0812">Transmembrane</keyword>
<keyword evidence="2" id="KW-0472">Membrane</keyword>
<feature type="transmembrane region" description="Helical" evidence="2">
    <location>
        <begin position="45"/>
        <end position="66"/>
    </location>
</feature>
<evidence type="ECO:0000313" key="4">
    <source>
        <dbReference type="EMBL" id="POS03097.1"/>
    </source>
</evidence>
<keyword evidence="5" id="KW-1185">Reference proteome</keyword>
<sequence length="477" mass="53677">MNNKNLDQFFRDKFDSHNVNPPQIVWNNIKKELHPEEKRRILPFWWNYLGIASIFLVGMGLSWHYFFNQTDSLTKKSAPVEGLQKQATETGSTATRTNLGNNATQVQTKIQTQNNDLDESSVTLLPSKPNNSSSFIFANATKQSTKKEAIQKEVFGVNELQNKTGSTTNFDEKVGAKSQDSKELPLENKEKRFTTHTAKKPISQDPFNPTKENTIVELQNIDPKPTNPNVIAQDKAKPTDLVKKWYIQPQVAPVFLGSFAQGSSLDNSLANNTKKYNTTFGFGMYLGYCIAPKWSVRTGVYTQEFNIDTHQVSYYKSVSASYLQNVEPSIEGLGYQILTAKNQNQVSNSMNKIADKGTEGYLKQKLSYVEIPMEVTYALQDKKFGLQAIAGFSTLFCTKNEVHLLSDNFDVLIGKAKNISTTHFSANVGFGASYALSDYLKIQVEPMFKYHINTFSENSGNVKPYVFGIYSGIRFSF</sequence>
<dbReference type="SUPFAM" id="SSF56925">
    <property type="entry name" value="OMPA-like"/>
    <property type="match status" value="1"/>
</dbReference>
<name>A0A2S4NBN4_9FLAO</name>
<dbReference type="InterPro" id="IPR025665">
    <property type="entry name" value="Beta-barrel_OMP_2"/>
</dbReference>
<gene>
    <name evidence="4" type="ORF">Q361_101202</name>
</gene>
<accession>A0A2S4NBN4</accession>
<evidence type="ECO:0000259" key="3">
    <source>
        <dbReference type="Pfam" id="PF13568"/>
    </source>
</evidence>
<dbReference type="Proteomes" id="UP000237056">
    <property type="component" value="Unassembled WGS sequence"/>
</dbReference>
<feature type="region of interest" description="Disordered" evidence="1">
    <location>
        <begin position="84"/>
        <end position="103"/>
    </location>
</feature>
<organism evidence="4 5">
    <name type="scientific">Flavobacterium croceum DSM 17960</name>
    <dbReference type="NCBI Taxonomy" id="1121886"/>
    <lineage>
        <taxon>Bacteria</taxon>
        <taxon>Pseudomonadati</taxon>
        <taxon>Bacteroidota</taxon>
        <taxon>Flavobacteriia</taxon>
        <taxon>Flavobacteriales</taxon>
        <taxon>Flavobacteriaceae</taxon>
        <taxon>Flavobacterium</taxon>
    </lineage>
</organism>
<dbReference type="Pfam" id="PF13568">
    <property type="entry name" value="OMP_b-brl_2"/>
    <property type="match status" value="1"/>
</dbReference>
<protein>
    <submittedName>
        <fullName evidence="4">Outer membrane protein with beta-barrel domain</fullName>
    </submittedName>
</protein>
<dbReference type="OrthoDB" id="1113942at2"/>
<feature type="compositionally biased region" description="Polar residues" evidence="1">
    <location>
        <begin position="85"/>
        <end position="103"/>
    </location>
</feature>
<evidence type="ECO:0000256" key="2">
    <source>
        <dbReference type="SAM" id="Phobius"/>
    </source>
</evidence>
<keyword evidence="2" id="KW-1133">Transmembrane helix</keyword>
<dbReference type="AlphaFoldDB" id="A0A2S4NBN4"/>